<sequence>LNDDENNHILKKRQDNYNNEDGMQINGDIEGSNSTFNQIQHGIQESHTILKEKLLIFQQKYQQTFQYIQIQISNLATEFDYLEKKIESRKLRQSTTPCPPIPKCPSTTPILVTLPTTTVTIKPSTKPTTMLTTTRPTTTQSTTTTTTTYTTSAKLTTKILSTSKLTTISSTKSTTKMSPTTQPITITSAITVAVTTPTTQVVTQTPKALCQQTTTNSSKLPETTTKCICNS</sequence>
<protein>
    <submittedName>
        <fullName evidence="2 4">Uncharacterized protein</fullName>
    </submittedName>
</protein>
<keyword evidence="3" id="KW-1185">Reference proteome</keyword>
<evidence type="ECO:0000313" key="2">
    <source>
        <dbReference type="EMBL" id="CEF61718.1"/>
    </source>
</evidence>
<accession>A0A090MTS2</accession>
<reference evidence="2" key="2">
    <citation type="submission" date="2014-09" db="EMBL/GenBank/DDBJ databases">
        <authorList>
            <person name="Aslett A.Martin."/>
        </authorList>
    </citation>
    <scope>NUCLEOTIDE SEQUENCE</scope>
    <source>
        <strain evidence="2">ED321 Heterogonic</strain>
    </source>
</reference>
<dbReference type="WormBase" id="SRAE_0000082800">
    <property type="protein sequence ID" value="SRP10787"/>
    <property type="gene ID" value="WBGene00256588"/>
</dbReference>
<dbReference type="WBParaSite" id="SRAE_0000082800.1">
    <property type="protein sequence ID" value="SRAE_0000082800.1"/>
    <property type="gene ID" value="WBGene00256588"/>
</dbReference>
<proteinExistence type="predicted"/>
<evidence type="ECO:0000313" key="5">
    <source>
        <dbReference type="WormBase" id="SRAE_0000082800"/>
    </source>
</evidence>
<reference evidence="3" key="1">
    <citation type="submission" date="2014-09" db="EMBL/GenBank/DDBJ databases">
        <authorList>
            <person name="Martin A.A."/>
        </authorList>
    </citation>
    <scope>NUCLEOTIDE SEQUENCE</scope>
    <source>
        <strain evidence="3">ED321</strain>
    </source>
</reference>
<dbReference type="AlphaFoldDB" id="A0A090MTS2"/>
<organism evidence="2">
    <name type="scientific">Strongyloides ratti</name>
    <name type="common">Parasitic roundworm</name>
    <dbReference type="NCBI Taxonomy" id="34506"/>
    <lineage>
        <taxon>Eukaryota</taxon>
        <taxon>Metazoa</taxon>
        <taxon>Ecdysozoa</taxon>
        <taxon>Nematoda</taxon>
        <taxon>Chromadorea</taxon>
        <taxon>Rhabditida</taxon>
        <taxon>Tylenchina</taxon>
        <taxon>Panagrolaimomorpha</taxon>
        <taxon>Strongyloidoidea</taxon>
        <taxon>Strongyloididae</taxon>
        <taxon>Strongyloides</taxon>
    </lineage>
</organism>
<evidence type="ECO:0000313" key="3">
    <source>
        <dbReference type="Proteomes" id="UP000035682"/>
    </source>
</evidence>
<reference evidence="4" key="3">
    <citation type="submission" date="2020-12" db="UniProtKB">
        <authorList>
            <consortium name="WormBaseParasite"/>
        </authorList>
    </citation>
    <scope>IDENTIFICATION</scope>
</reference>
<name>A0A090MTS2_STRRB</name>
<dbReference type="EMBL" id="LN609513">
    <property type="protein sequence ID" value="CEF61718.1"/>
    <property type="molecule type" value="Genomic_DNA"/>
</dbReference>
<evidence type="ECO:0000256" key="1">
    <source>
        <dbReference type="SAM" id="MobiDB-lite"/>
    </source>
</evidence>
<dbReference type="GeneID" id="36374084"/>
<gene>
    <name evidence="2 4 5" type="ORF">SRAE_0000082800</name>
</gene>
<accession>A0A7I5TJY7</accession>
<dbReference type="Proteomes" id="UP000035682">
    <property type="component" value="Unplaced"/>
</dbReference>
<dbReference type="CTD" id="36374084"/>
<feature type="non-terminal residue" evidence="2">
    <location>
        <position position="1"/>
    </location>
</feature>
<feature type="region of interest" description="Disordered" evidence="1">
    <location>
        <begin position="122"/>
        <end position="145"/>
    </location>
</feature>
<dbReference type="RefSeq" id="XP_024500925.1">
    <property type="nucleotide sequence ID" value="XM_024646781.1"/>
</dbReference>
<evidence type="ECO:0000313" key="4">
    <source>
        <dbReference type="WBParaSite" id="SRAE_0000082800.1"/>
    </source>
</evidence>